<name>A0A0K1QE34_9BACT</name>
<feature type="signal peptide" evidence="2">
    <location>
        <begin position="1"/>
        <end position="31"/>
    </location>
</feature>
<dbReference type="Proteomes" id="UP000064967">
    <property type="component" value="Chromosome"/>
</dbReference>
<dbReference type="KEGG" id="llu:AKJ09_10585"/>
<evidence type="ECO:0000313" key="4">
    <source>
        <dbReference type="Proteomes" id="UP000064967"/>
    </source>
</evidence>
<keyword evidence="2" id="KW-0732">Signal</keyword>
<proteinExistence type="predicted"/>
<keyword evidence="4" id="KW-1185">Reference proteome</keyword>
<dbReference type="EMBL" id="CP012333">
    <property type="protein sequence ID" value="AKV03922.1"/>
    <property type="molecule type" value="Genomic_DNA"/>
</dbReference>
<evidence type="ECO:0000313" key="3">
    <source>
        <dbReference type="EMBL" id="AKV03922.1"/>
    </source>
</evidence>
<protein>
    <recommendedName>
        <fullName evidence="5">BNR repeat domain protein</fullName>
    </recommendedName>
</protein>
<evidence type="ECO:0000256" key="1">
    <source>
        <dbReference type="SAM" id="MobiDB-lite"/>
    </source>
</evidence>
<organism evidence="3 4">
    <name type="scientific">Labilithrix luteola</name>
    <dbReference type="NCBI Taxonomy" id="1391654"/>
    <lineage>
        <taxon>Bacteria</taxon>
        <taxon>Pseudomonadati</taxon>
        <taxon>Myxococcota</taxon>
        <taxon>Polyangia</taxon>
        <taxon>Polyangiales</taxon>
        <taxon>Labilitrichaceae</taxon>
        <taxon>Labilithrix</taxon>
    </lineage>
</organism>
<feature type="chain" id="PRO_5005467460" description="BNR repeat domain protein" evidence="2">
    <location>
        <begin position="32"/>
        <end position="641"/>
    </location>
</feature>
<accession>A0A0K1QE34</accession>
<dbReference type="PROSITE" id="PS51257">
    <property type="entry name" value="PROKAR_LIPOPROTEIN"/>
    <property type="match status" value="1"/>
</dbReference>
<dbReference type="RefSeq" id="WP_146654611.1">
    <property type="nucleotide sequence ID" value="NZ_CP012333.1"/>
</dbReference>
<evidence type="ECO:0000256" key="2">
    <source>
        <dbReference type="SAM" id="SignalP"/>
    </source>
</evidence>
<feature type="region of interest" description="Disordered" evidence="1">
    <location>
        <begin position="37"/>
        <end position="91"/>
    </location>
</feature>
<evidence type="ECO:0008006" key="5">
    <source>
        <dbReference type="Google" id="ProtNLM"/>
    </source>
</evidence>
<dbReference type="STRING" id="1391654.AKJ09_10585"/>
<dbReference type="OrthoDB" id="5523398at2"/>
<dbReference type="AlphaFoldDB" id="A0A0K1QE34"/>
<gene>
    <name evidence="3" type="ORF">AKJ09_10585</name>
</gene>
<sequence>MSRNFGKTSTVGASAFIIAAVAIACANSTNAYTIGDEASSADSGPSFADDEDGSQARQDFDGGPGIFNDGAPPVDGSSCQPDAGGPGPVSRLCLPPTDNECDGLHDLPTYPSNGRGGNGFDDDCDGLVDEGCACDAAGTTKTCYMVPASQTFGGVPVGWCAQNSKGTVDCVKPNSEFGGHWSGQCRGAQPPFADDVCANGDFDCDGKEQNSKATDCSCKGTPVQCPTDPLETAPFPSVTSLPLAVDASKWFLKPGDVSNATNWKWTLRGGDCDNILPHPTFALFANATATGAGVGVQDDTLGPSSKEHGLVASSPAVTNSVYPAFSLSGDYLVQGEFDLNGQHYACQQKIAVRAPGIRAEACWDTEGQGVDLDLHLAQLTWGNTCENRGWSGVCPGQDCYYSNCKGADSPKWYSANPDNSVCQGWGSKATSTCNNPRLDRDLITCSVSQKDPNASDFCGPENINVDAPANGSKYAVAVKYFSGSLASRTHVNVYCNGERVLSTGFNPVTGNDFPKLVTSGSNTGGDMWKVAMISASVTSGASGVRSTRCLRSALTRTPTARTRIASTTPQVTARIRFASLPRVGPCRSTLKPSAFTETTPGERNVFRKVLCIRPRHRSRWSMHGHRLQRVERLSARMGRRG</sequence>
<reference evidence="3 4" key="1">
    <citation type="submission" date="2015-08" db="EMBL/GenBank/DDBJ databases">
        <authorList>
            <person name="Babu N.S."/>
            <person name="Beckwith C.J."/>
            <person name="Beseler K.G."/>
            <person name="Brison A."/>
            <person name="Carone J.V."/>
            <person name="Caskin T.P."/>
            <person name="Diamond M."/>
            <person name="Durham M.E."/>
            <person name="Foxe J.M."/>
            <person name="Go M."/>
            <person name="Henderson B.A."/>
            <person name="Jones I.B."/>
            <person name="McGettigan J.A."/>
            <person name="Micheletti S.J."/>
            <person name="Nasrallah M.E."/>
            <person name="Ortiz D."/>
            <person name="Piller C.R."/>
            <person name="Privatt S.R."/>
            <person name="Schneider S.L."/>
            <person name="Sharp S."/>
            <person name="Smith T.C."/>
            <person name="Stanton J.D."/>
            <person name="Ullery H.E."/>
            <person name="Wilson R.J."/>
            <person name="Serrano M.G."/>
            <person name="Buck G."/>
            <person name="Lee V."/>
            <person name="Wang Y."/>
            <person name="Carvalho R."/>
            <person name="Voegtly L."/>
            <person name="Shi R."/>
            <person name="Duckworth R."/>
            <person name="Johnson A."/>
            <person name="Loviza R."/>
            <person name="Walstead R."/>
            <person name="Shah Z."/>
            <person name="Kiflezghi M."/>
            <person name="Wade K."/>
            <person name="Ball S.L."/>
            <person name="Bradley K.W."/>
            <person name="Asai D.J."/>
            <person name="Bowman C.A."/>
            <person name="Russell D.A."/>
            <person name="Pope W.H."/>
            <person name="Jacobs-Sera D."/>
            <person name="Hendrix R.W."/>
            <person name="Hatfull G.F."/>
        </authorList>
    </citation>
    <scope>NUCLEOTIDE SEQUENCE [LARGE SCALE GENOMIC DNA]</scope>
    <source>
        <strain evidence="3 4">DSM 27648</strain>
    </source>
</reference>